<name>A0ABT5QT81_9GAMM</name>
<evidence type="ECO:0000313" key="4">
    <source>
        <dbReference type="Proteomes" id="UP001149821"/>
    </source>
</evidence>
<dbReference type="InterPro" id="IPR051199">
    <property type="entry name" value="LPS_LOS_Heptosyltrfase"/>
</dbReference>
<proteinExistence type="predicted"/>
<dbReference type="EMBL" id="JAJUBB010000029">
    <property type="protein sequence ID" value="MDD1784114.1"/>
    <property type="molecule type" value="Genomic_DNA"/>
</dbReference>
<dbReference type="SUPFAM" id="SSF53756">
    <property type="entry name" value="UDP-Glycosyltransferase/glycogen phosphorylase"/>
    <property type="match status" value="1"/>
</dbReference>
<dbReference type="Proteomes" id="UP001149821">
    <property type="component" value="Unassembled WGS sequence"/>
</dbReference>
<evidence type="ECO:0000313" key="3">
    <source>
        <dbReference type="EMBL" id="MDD1784114.1"/>
    </source>
</evidence>
<dbReference type="RefSeq" id="WP_274145829.1">
    <property type="nucleotide sequence ID" value="NZ_JAJUBB010000029.1"/>
</dbReference>
<keyword evidence="1" id="KW-0328">Glycosyltransferase</keyword>
<gene>
    <name evidence="3" type="ORF">LRP49_23345</name>
</gene>
<evidence type="ECO:0000256" key="2">
    <source>
        <dbReference type="ARBA" id="ARBA00022679"/>
    </source>
</evidence>
<keyword evidence="4" id="KW-1185">Reference proteome</keyword>
<organism evidence="3 4">
    <name type="scientific">Enterovibrio qingdaonensis</name>
    <dbReference type="NCBI Taxonomy" id="2899818"/>
    <lineage>
        <taxon>Bacteria</taxon>
        <taxon>Pseudomonadati</taxon>
        <taxon>Pseudomonadota</taxon>
        <taxon>Gammaproteobacteria</taxon>
        <taxon>Vibrionales</taxon>
        <taxon>Vibrionaceae</taxon>
        <taxon>Enterovibrio</taxon>
    </lineage>
</organism>
<evidence type="ECO:0008006" key="5">
    <source>
        <dbReference type="Google" id="ProtNLM"/>
    </source>
</evidence>
<comment type="caution">
    <text evidence="3">The sequence shown here is derived from an EMBL/GenBank/DDBJ whole genome shotgun (WGS) entry which is preliminary data.</text>
</comment>
<accession>A0ABT5QT81</accession>
<dbReference type="Pfam" id="PF01075">
    <property type="entry name" value="Glyco_transf_9"/>
    <property type="match status" value="1"/>
</dbReference>
<evidence type="ECO:0000256" key="1">
    <source>
        <dbReference type="ARBA" id="ARBA00022676"/>
    </source>
</evidence>
<sequence>MGDCIISLSAIKYLKELGNFSEIHFGVAPRHASLFKKSLSSDVMTFGADYRSFKGIISFFKKISEINPDYIIEFSPVRRTGKVIHSHKVLTRAKYQYFSSKIDTISWPDDLTSTSCLNSDLNDIWCAFGADHDLPSVAQYLPPTLESSVLNSRPFIAMSMASSSEDHMPSVKHFLELVDSVANRFPDKEIVIPTSNSALDQKIKTQLMQSKHELNFIESGLEELPDLFNQCCFFVGMDTGIKHLAAYLGLPTFSYIPEKSYPYSHPYLSPHKAVLLHSDPLYVKSAFWDWLDLIEQ</sequence>
<keyword evidence="2" id="KW-0808">Transferase</keyword>
<dbReference type="PANTHER" id="PTHR30160">
    <property type="entry name" value="TETRAACYLDISACCHARIDE 4'-KINASE-RELATED"/>
    <property type="match status" value="1"/>
</dbReference>
<dbReference type="InterPro" id="IPR002201">
    <property type="entry name" value="Glyco_trans_9"/>
</dbReference>
<dbReference type="Gene3D" id="3.40.50.2000">
    <property type="entry name" value="Glycogen Phosphorylase B"/>
    <property type="match status" value="2"/>
</dbReference>
<protein>
    <recommendedName>
        <fullName evidence="5">ADP-heptose:LPS heptosyltransferase</fullName>
    </recommendedName>
</protein>
<reference evidence="3" key="1">
    <citation type="submission" date="2021-12" db="EMBL/GenBank/DDBJ databases">
        <title>Enterovibrio ZSDZ35 sp. nov. and Enterovibrio ZSDZ42 sp. nov., isolated from coastal seawater in Qingdao.</title>
        <authorList>
            <person name="Zhang P."/>
        </authorList>
    </citation>
    <scope>NUCLEOTIDE SEQUENCE</scope>
    <source>
        <strain evidence="3">ZSDZ35</strain>
    </source>
</reference>